<dbReference type="Proteomes" id="UP001153269">
    <property type="component" value="Unassembled WGS sequence"/>
</dbReference>
<comment type="caution">
    <text evidence="1">The sequence shown here is derived from an EMBL/GenBank/DDBJ whole genome shotgun (WGS) entry which is preliminary data.</text>
</comment>
<evidence type="ECO:0000313" key="1">
    <source>
        <dbReference type="EMBL" id="CAB1453864.1"/>
    </source>
</evidence>
<dbReference type="EMBL" id="CADEAL010004190">
    <property type="protein sequence ID" value="CAB1453864.1"/>
    <property type="molecule type" value="Genomic_DNA"/>
</dbReference>
<protein>
    <submittedName>
        <fullName evidence="1">Uncharacterized protein</fullName>
    </submittedName>
</protein>
<dbReference type="AlphaFoldDB" id="A0A9N7VQJ2"/>
<keyword evidence="2" id="KW-1185">Reference proteome</keyword>
<organism evidence="1 2">
    <name type="scientific">Pleuronectes platessa</name>
    <name type="common">European plaice</name>
    <dbReference type="NCBI Taxonomy" id="8262"/>
    <lineage>
        <taxon>Eukaryota</taxon>
        <taxon>Metazoa</taxon>
        <taxon>Chordata</taxon>
        <taxon>Craniata</taxon>
        <taxon>Vertebrata</taxon>
        <taxon>Euteleostomi</taxon>
        <taxon>Actinopterygii</taxon>
        <taxon>Neopterygii</taxon>
        <taxon>Teleostei</taxon>
        <taxon>Neoteleostei</taxon>
        <taxon>Acanthomorphata</taxon>
        <taxon>Carangaria</taxon>
        <taxon>Pleuronectiformes</taxon>
        <taxon>Pleuronectoidei</taxon>
        <taxon>Pleuronectidae</taxon>
        <taxon>Pleuronectes</taxon>
    </lineage>
</organism>
<proteinExistence type="predicted"/>
<accession>A0A9N7VQJ2</accession>
<name>A0A9N7VQJ2_PLEPL</name>
<sequence length="223" mass="24712">MKSSCSRDNPEYPMFSSSGATFMQGLVFYGLKHFTHPSIGMVSLRKANTRPPIMPTPYRGNIKTILMTCITACMGTASLRPQSPVSSDQLADRIPRDDLKKGQQWSRLSVETGLEVACPITAPARSTGNWAGISDPFCSNSQWMWYLIWSVRSLGGTVDPPCRSNPTVNNPEQCLVSGRLRSIRTKTARHKSNFFPAAVGLINKARDPYLTLNFIPPHTSRMC</sequence>
<gene>
    <name evidence="1" type="ORF">PLEPLA_LOCUS41624</name>
</gene>
<reference evidence="1" key="1">
    <citation type="submission" date="2020-03" db="EMBL/GenBank/DDBJ databases">
        <authorList>
            <person name="Weist P."/>
        </authorList>
    </citation>
    <scope>NUCLEOTIDE SEQUENCE</scope>
</reference>
<evidence type="ECO:0000313" key="2">
    <source>
        <dbReference type="Proteomes" id="UP001153269"/>
    </source>
</evidence>